<accession>A0A7R9M383</accession>
<dbReference type="Proteomes" id="UP000728032">
    <property type="component" value="Unassembled WGS sequence"/>
</dbReference>
<keyword evidence="3" id="KW-1185">Reference proteome</keyword>
<sequence>MVVVVSANVYHAYHVVHSLGIPDENIILFHYNDLVYNSVNPTPGSMFSNLLPNDMNVYAVTAAGPTESSYFCGHDSIYKTNLGSLFSNFWILNLDTFDLNSQTLDDQYEYIRYKSYKTGSKKQTTESTSRYISKP</sequence>
<evidence type="ECO:0000313" key="2">
    <source>
        <dbReference type="EMBL" id="CAD7652702.1"/>
    </source>
</evidence>
<organism evidence="2">
    <name type="scientific">Oppiella nova</name>
    <dbReference type="NCBI Taxonomy" id="334625"/>
    <lineage>
        <taxon>Eukaryota</taxon>
        <taxon>Metazoa</taxon>
        <taxon>Ecdysozoa</taxon>
        <taxon>Arthropoda</taxon>
        <taxon>Chelicerata</taxon>
        <taxon>Arachnida</taxon>
        <taxon>Acari</taxon>
        <taxon>Acariformes</taxon>
        <taxon>Sarcoptiformes</taxon>
        <taxon>Oribatida</taxon>
        <taxon>Brachypylina</taxon>
        <taxon>Oppioidea</taxon>
        <taxon>Oppiidae</taxon>
        <taxon>Oppiella</taxon>
    </lineage>
</organism>
<comment type="similarity">
    <text evidence="1">Belongs to the peptidase C13 family.</text>
</comment>
<dbReference type="OrthoDB" id="192611at2759"/>
<name>A0A7R9M383_9ACAR</name>
<dbReference type="GO" id="GO:0004197">
    <property type="term" value="F:cysteine-type endopeptidase activity"/>
    <property type="evidence" value="ECO:0007669"/>
    <property type="project" value="TreeGrafter"/>
</dbReference>
<proteinExistence type="inferred from homology"/>
<dbReference type="Gene3D" id="3.40.50.1460">
    <property type="match status" value="2"/>
</dbReference>
<protein>
    <submittedName>
        <fullName evidence="2">Uncharacterized protein</fullName>
    </submittedName>
</protein>
<dbReference type="GO" id="GO:0006624">
    <property type="term" value="P:vacuolar protein processing"/>
    <property type="evidence" value="ECO:0007669"/>
    <property type="project" value="TreeGrafter"/>
</dbReference>
<dbReference type="PANTHER" id="PTHR12000:SF42">
    <property type="entry name" value="LEGUMAIN"/>
    <property type="match status" value="1"/>
</dbReference>
<dbReference type="GO" id="GO:0005773">
    <property type="term" value="C:vacuole"/>
    <property type="evidence" value="ECO:0007669"/>
    <property type="project" value="GOC"/>
</dbReference>
<dbReference type="Pfam" id="PF01650">
    <property type="entry name" value="Peptidase_C13"/>
    <property type="match status" value="1"/>
</dbReference>
<dbReference type="GO" id="GO:0051603">
    <property type="term" value="P:proteolysis involved in protein catabolic process"/>
    <property type="evidence" value="ECO:0007669"/>
    <property type="project" value="TreeGrafter"/>
</dbReference>
<dbReference type="PANTHER" id="PTHR12000">
    <property type="entry name" value="HEMOGLOBINASE FAMILY MEMBER"/>
    <property type="match status" value="1"/>
</dbReference>
<dbReference type="EMBL" id="OC920676">
    <property type="protein sequence ID" value="CAD7652702.1"/>
    <property type="molecule type" value="Genomic_DNA"/>
</dbReference>
<evidence type="ECO:0000313" key="3">
    <source>
        <dbReference type="Proteomes" id="UP000728032"/>
    </source>
</evidence>
<dbReference type="AlphaFoldDB" id="A0A7R9M383"/>
<reference evidence="2" key="1">
    <citation type="submission" date="2020-11" db="EMBL/GenBank/DDBJ databases">
        <authorList>
            <person name="Tran Van P."/>
        </authorList>
    </citation>
    <scope>NUCLEOTIDE SEQUENCE</scope>
</reference>
<evidence type="ECO:0000256" key="1">
    <source>
        <dbReference type="ARBA" id="ARBA00009941"/>
    </source>
</evidence>
<gene>
    <name evidence="2" type="ORF">ONB1V03_LOCUS9362</name>
</gene>
<dbReference type="InterPro" id="IPR001096">
    <property type="entry name" value="Peptidase_C13"/>
</dbReference>
<dbReference type="EMBL" id="CAJPVJ010005851">
    <property type="protein sequence ID" value="CAG2169889.1"/>
    <property type="molecule type" value="Genomic_DNA"/>
</dbReference>